<proteinExistence type="predicted"/>
<dbReference type="InterPro" id="IPR006311">
    <property type="entry name" value="TAT_signal"/>
</dbReference>
<dbReference type="EMBL" id="JACHGW010000001">
    <property type="protein sequence ID" value="MBB6048998.1"/>
    <property type="molecule type" value="Genomic_DNA"/>
</dbReference>
<reference evidence="1 2" key="1">
    <citation type="submission" date="2020-08" db="EMBL/GenBank/DDBJ databases">
        <title>Genomic Encyclopedia of Type Strains, Phase IV (KMG-IV): sequencing the most valuable type-strain genomes for metagenomic binning, comparative biology and taxonomic classification.</title>
        <authorList>
            <person name="Goeker M."/>
        </authorList>
    </citation>
    <scope>NUCLEOTIDE SEQUENCE [LARGE SCALE GENOMIC DNA]</scope>
    <source>
        <strain evidence="1 2">DSM 23562</strain>
    </source>
</reference>
<organism evidence="1 2">
    <name type="scientific">Armatimonas rosea</name>
    <dbReference type="NCBI Taxonomy" id="685828"/>
    <lineage>
        <taxon>Bacteria</taxon>
        <taxon>Bacillati</taxon>
        <taxon>Armatimonadota</taxon>
        <taxon>Armatimonadia</taxon>
        <taxon>Armatimonadales</taxon>
        <taxon>Armatimonadaceae</taxon>
        <taxon>Armatimonas</taxon>
    </lineage>
</organism>
<gene>
    <name evidence="1" type="ORF">HNQ39_000760</name>
</gene>
<dbReference type="AlphaFoldDB" id="A0A7W9SN28"/>
<evidence type="ECO:0000313" key="2">
    <source>
        <dbReference type="Proteomes" id="UP000520814"/>
    </source>
</evidence>
<dbReference type="Proteomes" id="UP000520814">
    <property type="component" value="Unassembled WGS sequence"/>
</dbReference>
<protein>
    <submittedName>
        <fullName evidence="1">Uncharacterized protein</fullName>
    </submittedName>
</protein>
<sequence>MMSPKTTRRALLTGGLLLIAGMAVLPGKAQAQTNSVLLFPAVVDGNRNESTKLVEEIVTESVRTQLAKVGITAVVYNKRLPSVQRALNESDKILTEKDIDAGPGDDTRKAQRFAEVVGASEYVTIFVDDYSFDAATRTAKFNLSLSRYNTAAGKALGTFANGQQGIAPADVAKARQEGSATARAADTGAQQGVTNLFPQLAKVATVAKAKPTKTTKPRSNEKKVTTIFGVLLGVLYLSTR</sequence>
<evidence type="ECO:0000313" key="1">
    <source>
        <dbReference type="EMBL" id="MBB6048998.1"/>
    </source>
</evidence>
<keyword evidence="2" id="KW-1185">Reference proteome</keyword>
<dbReference type="RefSeq" id="WP_184192618.1">
    <property type="nucleotide sequence ID" value="NZ_JACHGW010000001.1"/>
</dbReference>
<accession>A0A7W9SN28</accession>
<dbReference type="PROSITE" id="PS51318">
    <property type="entry name" value="TAT"/>
    <property type="match status" value="1"/>
</dbReference>
<comment type="caution">
    <text evidence="1">The sequence shown here is derived from an EMBL/GenBank/DDBJ whole genome shotgun (WGS) entry which is preliminary data.</text>
</comment>
<name>A0A7W9SN28_ARMRO</name>